<reference evidence="3" key="1">
    <citation type="journal article" date="2019" name="Int. J. Syst. Evol. Microbiol.">
        <title>The Global Catalogue of Microorganisms (GCM) 10K type strain sequencing project: providing services to taxonomists for standard genome sequencing and annotation.</title>
        <authorList>
            <consortium name="The Broad Institute Genomics Platform"/>
            <consortium name="The Broad Institute Genome Sequencing Center for Infectious Disease"/>
            <person name="Wu L."/>
            <person name="Ma J."/>
        </authorList>
    </citation>
    <scope>NUCLEOTIDE SEQUENCE [LARGE SCALE GENOMIC DNA]</scope>
    <source>
        <strain evidence="3">CCUG 57263</strain>
    </source>
</reference>
<dbReference type="InterPro" id="IPR050706">
    <property type="entry name" value="Cyclic-di-GMP_PDE-like"/>
</dbReference>
<protein>
    <submittedName>
        <fullName evidence="2">EAL domain-containing protein</fullName>
    </submittedName>
</protein>
<dbReference type="Proteomes" id="UP001597120">
    <property type="component" value="Unassembled WGS sequence"/>
</dbReference>
<comment type="caution">
    <text evidence="2">The sequence shown here is derived from an EMBL/GenBank/DDBJ whole genome shotgun (WGS) entry which is preliminary data.</text>
</comment>
<dbReference type="InterPro" id="IPR001633">
    <property type="entry name" value="EAL_dom"/>
</dbReference>
<accession>A0ABW3DB34</accession>
<name>A0ABW3DB34_9BACL</name>
<dbReference type="PANTHER" id="PTHR33121">
    <property type="entry name" value="CYCLIC DI-GMP PHOSPHODIESTERASE PDEF"/>
    <property type="match status" value="1"/>
</dbReference>
<keyword evidence="3" id="KW-1185">Reference proteome</keyword>
<dbReference type="PROSITE" id="PS50883">
    <property type="entry name" value="EAL"/>
    <property type="match status" value="1"/>
</dbReference>
<feature type="domain" description="EAL" evidence="1">
    <location>
        <begin position="13"/>
        <end position="266"/>
    </location>
</feature>
<proteinExistence type="predicted"/>
<gene>
    <name evidence="2" type="ORF">ACFQ03_09910</name>
</gene>
<evidence type="ECO:0000259" key="1">
    <source>
        <dbReference type="PROSITE" id="PS50883"/>
    </source>
</evidence>
<dbReference type="PANTHER" id="PTHR33121:SF76">
    <property type="entry name" value="SIGNALING PROTEIN"/>
    <property type="match status" value="1"/>
</dbReference>
<sequence length="268" mass="30801">MAAGLPKWSFYPERKLVMPSTQALIKQEDLYHEFQPICHLHTHKTIGYEALIRCSTEPRIDRLFRAAARHNMLFTLDTLSIYNAISACFADPGRVESDQHLFVNVFPSTLSSDRFTRFIFKLMQRYGKYAHNIVFEINEAISEMDDWDTGQFLRNIHLLRDCGFLVALDDVGEGATTLKRIVEIGPDFIKMDRFFAKHLLFSKQKQKLLKFFVDFCGDESNLILEGIEEIEDLRQSCKLGVPFGQGYLLAKPGPLPGRPPTSFRSIED</sequence>
<organism evidence="2 3">
    <name type="scientific">Paenibacillus residui</name>
    <dbReference type="NCBI Taxonomy" id="629724"/>
    <lineage>
        <taxon>Bacteria</taxon>
        <taxon>Bacillati</taxon>
        <taxon>Bacillota</taxon>
        <taxon>Bacilli</taxon>
        <taxon>Bacillales</taxon>
        <taxon>Paenibacillaceae</taxon>
        <taxon>Paenibacillus</taxon>
    </lineage>
</organism>
<dbReference type="CDD" id="cd01948">
    <property type="entry name" value="EAL"/>
    <property type="match status" value="1"/>
</dbReference>
<evidence type="ECO:0000313" key="2">
    <source>
        <dbReference type="EMBL" id="MFD0869464.1"/>
    </source>
</evidence>
<dbReference type="SUPFAM" id="SSF141868">
    <property type="entry name" value="EAL domain-like"/>
    <property type="match status" value="1"/>
</dbReference>
<dbReference type="EMBL" id="JBHTIU010000030">
    <property type="protein sequence ID" value="MFD0869464.1"/>
    <property type="molecule type" value="Genomic_DNA"/>
</dbReference>
<dbReference type="InterPro" id="IPR035919">
    <property type="entry name" value="EAL_sf"/>
</dbReference>
<dbReference type="Gene3D" id="3.20.20.450">
    <property type="entry name" value="EAL domain"/>
    <property type="match status" value="1"/>
</dbReference>
<dbReference type="Pfam" id="PF00563">
    <property type="entry name" value="EAL"/>
    <property type="match status" value="1"/>
</dbReference>
<evidence type="ECO:0000313" key="3">
    <source>
        <dbReference type="Proteomes" id="UP001597120"/>
    </source>
</evidence>
<dbReference type="RefSeq" id="WP_379287851.1">
    <property type="nucleotide sequence ID" value="NZ_JBHTIU010000030.1"/>
</dbReference>
<dbReference type="SMART" id="SM00052">
    <property type="entry name" value="EAL"/>
    <property type="match status" value="1"/>
</dbReference>